<comment type="caution">
    <text evidence="2">The sequence shown here is derived from an EMBL/GenBank/DDBJ whole genome shotgun (WGS) entry which is preliminary data.</text>
</comment>
<dbReference type="Proteomes" id="UP001176940">
    <property type="component" value="Unassembled WGS sequence"/>
</dbReference>
<evidence type="ECO:0000313" key="2">
    <source>
        <dbReference type="EMBL" id="CAJ0957499.1"/>
    </source>
</evidence>
<dbReference type="EMBL" id="CAUEEQ010043938">
    <property type="protein sequence ID" value="CAJ0957499.1"/>
    <property type="molecule type" value="Genomic_DNA"/>
</dbReference>
<protein>
    <submittedName>
        <fullName evidence="2">Uncharacterized protein</fullName>
    </submittedName>
</protein>
<name>A0ABN9M2W5_9NEOB</name>
<gene>
    <name evidence="2" type="ORF">RIMI_LOCUS15991370</name>
</gene>
<reference evidence="2" key="1">
    <citation type="submission" date="2023-07" db="EMBL/GenBank/DDBJ databases">
        <authorList>
            <person name="Stuckert A."/>
        </authorList>
    </citation>
    <scope>NUCLEOTIDE SEQUENCE</scope>
</reference>
<accession>A0ABN9M2W5</accession>
<proteinExistence type="predicted"/>
<evidence type="ECO:0000313" key="3">
    <source>
        <dbReference type="Proteomes" id="UP001176940"/>
    </source>
</evidence>
<feature type="region of interest" description="Disordered" evidence="1">
    <location>
        <begin position="32"/>
        <end position="64"/>
    </location>
</feature>
<organism evidence="2 3">
    <name type="scientific">Ranitomeya imitator</name>
    <name type="common">mimic poison frog</name>
    <dbReference type="NCBI Taxonomy" id="111125"/>
    <lineage>
        <taxon>Eukaryota</taxon>
        <taxon>Metazoa</taxon>
        <taxon>Chordata</taxon>
        <taxon>Craniata</taxon>
        <taxon>Vertebrata</taxon>
        <taxon>Euteleostomi</taxon>
        <taxon>Amphibia</taxon>
        <taxon>Batrachia</taxon>
        <taxon>Anura</taxon>
        <taxon>Neobatrachia</taxon>
        <taxon>Hyloidea</taxon>
        <taxon>Dendrobatidae</taxon>
        <taxon>Dendrobatinae</taxon>
        <taxon>Ranitomeya</taxon>
    </lineage>
</organism>
<sequence>MEIAAHTHAPCAQQQADCRVTRMSWRGRSASCSCAADSKTTEGPAATSPHREEAGESSAEETRV</sequence>
<keyword evidence="3" id="KW-1185">Reference proteome</keyword>
<evidence type="ECO:0000256" key="1">
    <source>
        <dbReference type="SAM" id="MobiDB-lite"/>
    </source>
</evidence>
<feature type="compositionally biased region" description="Basic and acidic residues" evidence="1">
    <location>
        <begin position="49"/>
        <end position="64"/>
    </location>
</feature>